<comment type="similarity">
    <text evidence="1 4">Belongs to the D-isomer specific 2-hydroxyacid dehydrogenase family.</text>
</comment>
<reference evidence="7 8" key="1">
    <citation type="submission" date="2016-10" db="EMBL/GenBank/DDBJ databases">
        <authorList>
            <person name="de Groot N.N."/>
        </authorList>
    </citation>
    <scope>NUCLEOTIDE SEQUENCE [LARGE SCALE GENOMIC DNA]</scope>
    <source>
        <strain evidence="7 8">DSM 20117</strain>
    </source>
</reference>
<dbReference type="GO" id="GO:0051287">
    <property type="term" value="F:NAD binding"/>
    <property type="evidence" value="ECO:0007669"/>
    <property type="project" value="InterPro"/>
</dbReference>
<dbReference type="Pfam" id="PF00389">
    <property type="entry name" value="2-Hacid_dh"/>
    <property type="match status" value="1"/>
</dbReference>
<evidence type="ECO:0000256" key="2">
    <source>
        <dbReference type="ARBA" id="ARBA00023002"/>
    </source>
</evidence>
<feature type="domain" description="D-isomer specific 2-hydroxyacid dehydrogenase catalytic" evidence="5">
    <location>
        <begin position="32"/>
        <end position="316"/>
    </location>
</feature>
<evidence type="ECO:0000313" key="7">
    <source>
        <dbReference type="EMBL" id="SDQ69028.1"/>
    </source>
</evidence>
<evidence type="ECO:0000313" key="8">
    <source>
        <dbReference type="Proteomes" id="UP000181917"/>
    </source>
</evidence>
<gene>
    <name evidence="7" type="ORF">SAMN04489742_2152</name>
</gene>
<dbReference type="PANTHER" id="PTHR43333:SF1">
    <property type="entry name" value="D-ISOMER SPECIFIC 2-HYDROXYACID DEHYDROGENASE NAD-BINDING DOMAIN-CONTAINING PROTEIN"/>
    <property type="match status" value="1"/>
</dbReference>
<dbReference type="STRING" id="37928.SAMN04489742_2152"/>
<dbReference type="GO" id="GO:0016616">
    <property type="term" value="F:oxidoreductase activity, acting on the CH-OH group of donors, NAD or NADP as acceptor"/>
    <property type="evidence" value="ECO:0007669"/>
    <property type="project" value="InterPro"/>
</dbReference>
<dbReference type="CDD" id="cd05300">
    <property type="entry name" value="2-Hacid_dh_1"/>
    <property type="match status" value="1"/>
</dbReference>
<dbReference type="InterPro" id="IPR006139">
    <property type="entry name" value="D-isomer_2_OHA_DH_cat_dom"/>
</dbReference>
<protein>
    <submittedName>
        <fullName evidence="7">Phosphoglycerate dehydrogenase</fullName>
    </submittedName>
</protein>
<accession>A0A1H1CYR6</accession>
<organism evidence="7 8">
    <name type="scientific">Crystallibacter crystallopoietes</name>
    <dbReference type="NCBI Taxonomy" id="37928"/>
    <lineage>
        <taxon>Bacteria</taxon>
        <taxon>Bacillati</taxon>
        <taxon>Actinomycetota</taxon>
        <taxon>Actinomycetes</taxon>
        <taxon>Micrococcales</taxon>
        <taxon>Micrococcaceae</taxon>
        <taxon>Crystallibacter</taxon>
    </lineage>
</organism>
<evidence type="ECO:0000259" key="6">
    <source>
        <dbReference type="Pfam" id="PF02826"/>
    </source>
</evidence>
<dbReference type="Gene3D" id="3.40.50.720">
    <property type="entry name" value="NAD(P)-binding Rossmann-like Domain"/>
    <property type="match status" value="2"/>
</dbReference>
<dbReference type="Proteomes" id="UP000181917">
    <property type="component" value="Unassembled WGS sequence"/>
</dbReference>
<keyword evidence="3" id="KW-0520">NAD</keyword>
<dbReference type="SUPFAM" id="SSF52283">
    <property type="entry name" value="Formate/glycerate dehydrogenase catalytic domain-like"/>
    <property type="match status" value="1"/>
</dbReference>
<evidence type="ECO:0000259" key="5">
    <source>
        <dbReference type="Pfam" id="PF00389"/>
    </source>
</evidence>
<keyword evidence="8" id="KW-1185">Reference proteome</keyword>
<evidence type="ECO:0000256" key="1">
    <source>
        <dbReference type="ARBA" id="ARBA00005854"/>
    </source>
</evidence>
<dbReference type="EMBL" id="FNKH01000002">
    <property type="protein sequence ID" value="SDQ69028.1"/>
    <property type="molecule type" value="Genomic_DNA"/>
</dbReference>
<dbReference type="PANTHER" id="PTHR43333">
    <property type="entry name" value="2-HACID_DH_C DOMAIN-CONTAINING PROTEIN"/>
    <property type="match status" value="1"/>
</dbReference>
<dbReference type="InterPro" id="IPR036291">
    <property type="entry name" value="NAD(P)-bd_dom_sf"/>
</dbReference>
<proteinExistence type="inferred from homology"/>
<evidence type="ECO:0000256" key="4">
    <source>
        <dbReference type="RuleBase" id="RU003719"/>
    </source>
</evidence>
<feature type="domain" description="D-isomer specific 2-hydroxyacid dehydrogenase NAD-binding" evidence="6">
    <location>
        <begin position="107"/>
        <end position="284"/>
    </location>
</feature>
<name>A0A1H1CYR6_9MICC</name>
<keyword evidence="2 4" id="KW-0560">Oxidoreductase</keyword>
<dbReference type="InterPro" id="IPR006140">
    <property type="entry name" value="D-isomer_DH_NAD-bd"/>
</dbReference>
<dbReference type="Pfam" id="PF02826">
    <property type="entry name" value="2-Hacid_dh_C"/>
    <property type="match status" value="1"/>
</dbReference>
<evidence type="ECO:0000256" key="3">
    <source>
        <dbReference type="ARBA" id="ARBA00023027"/>
    </source>
</evidence>
<dbReference type="SUPFAM" id="SSF51735">
    <property type="entry name" value="NAD(P)-binding Rossmann-fold domains"/>
    <property type="match status" value="1"/>
</dbReference>
<sequence>MKPRIIVVLAKDAPVRDDFALIEEVAVPVYVRTIEELRAARRDARVMLVWDLATTLIRDCGPGGLEWIQTNSIGVNAVATPEVAASKVLVTNTRGLFEQPMAEFVLASILLQAKDIRRSIENQRRGVWDKCSTLRLQGRRAAVIGVGGVGARIALLLRAVGMEVDIVGRTPRIDGGAVDGRALGPVRGIVELPQLLPEIDDLVLAAPLTDSTRGLIGAPELAAMRPHSHVVNVGRGPLLDEDALLAALQSRRIGAATLDVFETEPLKADHPFWEMENVIVSPHQSADFVGWQRAAVEMFVRNLRLWQQGEQLENVVDLRGFVLDGQVAHSTLG</sequence>
<dbReference type="AlphaFoldDB" id="A0A1H1CYR6"/>